<evidence type="ECO:0000256" key="4">
    <source>
        <dbReference type="SAM" id="SignalP"/>
    </source>
</evidence>
<dbReference type="EMBL" id="JAIRAU010000047">
    <property type="protein sequence ID" value="MBZ5714269.1"/>
    <property type="molecule type" value="Genomic_DNA"/>
</dbReference>
<feature type="region of interest" description="Disordered" evidence="3">
    <location>
        <begin position="22"/>
        <end position="68"/>
    </location>
</feature>
<dbReference type="PANTHER" id="PTHR47199:SF2">
    <property type="entry name" value="PHOTOSYSTEM II STABILITY_ASSEMBLY FACTOR HCF136, CHLOROPLASTIC"/>
    <property type="match status" value="1"/>
</dbReference>
<dbReference type="Gene3D" id="2.130.10.10">
    <property type="entry name" value="YVTN repeat-like/Quinoprotein amine dehydrogenase"/>
    <property type="match status" value="1"/>
</dbReference>
<evidence type="ECO:0000313" key="6">
    <source>
        <dbReference type="EMBL" id="MBZ5714269.1"/>
    </source>
</evidence>
<dbReference type="PROSITE" id="PS51257">
    <property type="entry name" value="PROKAR_LIPOPROTEIN"/>
    <property type="match status" value="1"/>
</dbReference>
<feature type="chain" id="PRO_5046544973" description="Photosynthesis system II assembly factor Ycf48/Hcf136-like domain-containing protein" evidence="4">
    <location>
        <begin position="20"/>
        <end position="373"/>
    </location>
</feature>
<dbReference type="Pfam" id="PF14870">
    <property type="entry name" value="PSII_BNR"/>
    <property type="match status" value="1"/>
</dbReference>
<evidence type="ECO:0000259" key="5">
    <source>
        <dbReference type="Pfam" id="PF14870"/>
    </source>
</evidence>
<feature type="compositionally biased region" description="Low complexity" evidence="3">
    <location>
        <begin position="28"/>
        <end position="38"/>
    </location>
</feature>
<organism evidence="6 7">
    <name type="scientific">Nannocystis pusilla</name>
    <dbReference type="NCBI Taxonomy" id="889268"/>
    <lineage>
        <taxon>Bacteria</taxon>
        <taxon>Pseudomonadati</taxon>
        <taxon>Myxococcota</taxon>
        <taxon>Polyangia</taxon>
        <taxon>Nannocystales</taxon>
        <taxon>Nannocystaceae</taxon>
        <taxon>Nannocystis</taxon>
    </lineage>
</organism>
<evidence type="ECO:0000256" key="2">
    <source>
        <dbReference type="ARBA" id="ARBA00023276"/>
    </source>
</evidence>
<dbReference type="InterPro" id="IPR015943">
    <property type="entry name" value="WD40/YVTN_repeat-like_dom_sf"/>
</dbReference>
<keyword evidence="2" id="KW-0604">Photosystem II</keyword>
<evidence type="ECO:0000313" key="7">
    <source>
        <dbReference type="Proteomes" id="UP001139031"/>
    </source>
</evidence>
<dbReference type="PANTHER" id="PTHR47199">
    <property type="entry name" value="PHOTOSYSTEM II STABILITY/ASSEMBLY FACTOR HCF136, CHLOROPLASTIC"/>
    <property type="match status" value="1"/>
</dbReference>
<reference evidence="6" key="1">
    <citation type="submission" date="2021-08" db="EMBL/GenBank/DDBJ databases">
        <authorList>
            <person name="Stevens D.C."/>
        </authorList>
    </citation>
    <scope>NUCLEOTIDE SEQUENCE</scope>
    <source>
        <strain evidence="6">DSM 53165</strain>
    </source>
</reference>
<accession>A0ABS7U160</accession>
<dbReference type="Proteomes" id="UP001139031">
    <property type="component" value="Unassembled WGS sequence"/>
</dbReference>
<dbReference type="RefSeq" id="WP_224195999.1">
    <property type="nucleotide sequence ID" value="NZ_JAIRAU010000047.1"/>
</dbReference>
<name>A0ABS7U160_9BACT</name>
<feature type="compositionally biased region" description="Low complexity" evidence="3">
    <location>
        <begin position="45"/>
        <end position="68"/>
    </location>
</feature>
<keyword evidence="4" id="KW-0732">Signal</keyword>
<evidence type="ECO:0000256" key="1">
    <source>
        <dbReference type="ARBA" id="ARBA00022531"/>
    </source>
</evidence>
<dbReference type="CDD" id="cd15482">
    <property type="entry name" value="Sialidase_non-viral"/>
    <property type="match status" value="1"/>
</dbReference>
<keyword evidence="7" id="KW-1185">Reference proteome</keyword>
<feature type="signal peptide" evidence="4">
    <location>
        <begin position="1"/>
        <end position="19"/>
    </location>
</feature>
<comment type="caution">
    <text evidence="6">The sequence shown here is derived from an EMBL/GenBank/DDBJ whole genome shotgun (WGS) entry which is preliminary data.</text>
</comment>
<evidence type="ECO:0000256" key="3">
    <source>
        <dbReference type="SAM" id="MobiDB-lite"/>
    </source>
</evidence>
<dbReference type="InterPro" id="IPR028203">
    <property type="entry name" value="PSII_CF48-like_dom"/>
</dbReference>
<dbReference type="SUPFAM" id="SSF110296">
    <property type="entry name" value="Oligoxyloglucan reducing end-specific cellobiohydrolase"/>
    <property type="match status" value="1"/>
</dbReference>
<sequence length="373" mass="37556">MASSHKSSRLLLVSTLLLACGGSGGDTEGSSSSSSSSSTATPDPTLTEGASSSSSTTTPNPTVTEGSTPDCEMFTYDLHVTALSAAEAVDFVSVAGLNSHAALALAADGRLFRADDSGVFHALAMPADPALGRVEMADADTWMAIGAGGLAQRSVDGGDSWSPVDVGTEAALRDVAFFNFADPPSNQQTLHGVIVGDGVVLRSDDAGATWSPVALAPELAGSLRAVDGSDRLIAVGDAGLVIHSLDGGVTWEQVDSGTDADLLKVAFVYDDAAIVAATGEVLDRSGDGFAPNTLTVPAVDVGRVDDVLAVLHGDGTISGWPASEMVAEPVLVGAGARVLSRGNASGALAVGDAGLAAFVMRTINEPCELPDEF</sequence>
<feature type="domain" description="Photosynthesis system II assembly factor Ycf48/Hcf136-like" evidence="5">
    <location>
        <begin position="160"/>
        <end position="255"/>
    </location>
</feature>
<protein>
    <recommendedName>
        <fullName evidence="5">Photosynthesis system II assembly factor Ycf48/Hcf136-like domain-containing protein</fullName>
    </recommendedName>
</protein>
<keyword evidence="1" id="KW-0602">Photosynthesis</keyword>
<gene>
    <name evidence="6" type="ORF">K7C98_33985</name>
</gene>
<proteinExistence type="predicted"/>